<protein>
    <recommendedName>
        <fullName evidence="5">Putative asparagine synthetase [glutamine-hydrolyzing]</fullName>
        <ecNumber evidence="5">6.3.5.4</ecNumber>
    </recommendedName>
</protein>
<keyword evidence="4" id="KW-0315">Glutamine amidotransferase</keyword>
<evidence type="ECO:0000313" key="8">
    <source>
        <dbReference type="EMBL" id="TYL36440.1"/>
    </source>
</evidence>
<dbReference type="GO" id="GO:0006529">
    <property type="term" value="P:asparagine biosynthetic process"/>
    <property type="evidence" value="ECO:0007669"/>
    <property type="project" value="InterPro"/>
</dbReference>
<dbReference type="EMBL" id="PHNJ01000018">
    <property type="protein sequence ID" value="TYL36440.1"/>
    <property type="molecule type" value="Genomic_DNA"/>
</dbReference>
<dbReference type="Proteomes" id="UP000766904">
    <property type="component" value="Unassembled WGS sequence"/>
</dbReference>
<feature type="binding site" evidence="6">
    <location>
        <position position="98"/>
    </location>
    <ligand>
        <name>L-glutamine</name>
        <dbReference type="ChEBI" id="CHEBI:58359"/>
    </ligand>
</feature>
<dbReference type="Pfam" id="PF13537">
    <property type="entry name" value="GATase_7"/>
    <property type="match status" value="1"/>
</dbReference>
<evidence type="ECO:0000256" key="3">
    <source>
        <dbReference type="ARBA" id="ARBA00022840"/>
    </source>
</evidence>
<evidence type="ECO:0000256" key="2">
    <source>
        <dbReference type="ARBA" id="ARBA00022741"/>
    </source>
</evidence>
<dbReference type="CDD" id="cd00712">
    <property type="entry name" value="AsnB"/>
    <property type="match status" value="1"/>
</dbReference>
<dbReference type="EC" id="6.3.5.4" evidence="5"/>
<reference evidence="8" key="1">
    <citation type="submission" date="2017-11" db="EMBL/GenBank/DDBJ databases">
        <authorList>
            <person name="Kajale S.C."/>
            <person name="Sharma A."/>
        </authorList>
    </citation>
    <scope>NUCLEOTIDE SEQUENCE</scope>
    <source>
        <strain evidence="8">LS1_42</strain>
    </source>
</reference>
<dbReference type="OrthoDB" id="8692at2157"/>
<proteinExistence type="inferred from homology"/>
<dbReference type="Gene3D" id="3.60.20.10">
    <property type="entry name" value="Glutamine Phosphoribosylpyrophosphate, subunit 1, domain 1"/>
    <property type="match status" value="1"/>
</dbReference>
<dbReference type="GO" id="GO:0005524">
    <property type="term" value="F:ATP binding"/>
    <property type="evidence" value="ECO:0007669"/>
    <property type="project" value="UniProtKB-KW"/>
</dbReference>
<dbReference type="SUPFAM" id="SSF56235">
    <property type="entry name" value="N-terminal nucleophile aminohydrolases (Ntn hydrolases)"/>
    <property type="match status" value="1"/>
</dbReference>
<comment type="catalytic activity">
    <reaction evidence="5">
        <text>L-aspartate + L-glutamine + ATP + H2O = L-asparagine + L-glutamate + AMP + diphosphate + H(+)</text>
        <dbReference type="Rhea" id="RHEA:12228"/>
        <dbReference type="ChEBI" id="CHEBI:15377"/>
        <dbReference type="ChEBI" id="CHEBI:15378"/>
        <dbReference type="ChEBI" id="CHEBI:29985"/>
        <dbReference type="ChEBI" id="CHEBI:29991"/>
        <dbReference type="ChEBI" id="CHEBI:30616"/>
        <dbReference type="ChEBI" id="CHEBI:33019"/>
        <dbReference type="ChEBI" id="CHEBI:58048"/>
        <dbReference type="ChEBI" id="CHEBI:58359"/>
        <dbReference type="ChEBI" id="CHEBI:456215"/>
        <dbReference type="EC" id="6.3.5.4"/>
    </reaction>
</comment>
<dbReference type="PROSITE" id="PS51278">
    <property type="entry name" value="GATASE_TYPE_2"/>
    <property type="match status" value="1"/>
</dbReference>
<evidence type="ECO:0000256" key="6">
    <source>
        <dbReference type="PIRSR" id="PIRSR001589-2"/>
    </source>
</evidence>
<gene>
    <name evidence="8" type="ORF">CV102_22725</name>
</gene>
<evidence type="ECO:0000259" key="7">
    <source>
        <dbReference type="PROSITE" id="PS51278"/>
    </source>
</evidence>
<comment type="caution">
    <text evidence="8">The sequence shown here is derived from an EMBL/GenBank/DDBJ whole genome shotgun (WGS) entry which is preliminary data.</text>
</comment>
<evidence type="ECO:0000256" key="5">
    <source>
        <dbReference type="PIRNR" id="PIRNR001589"/>
    </source>
</evidence>
<dbReference type="InterPro" id="IPR006426">
    <property type="entry name" value="Asn_synth_AEB"/>
</dbReference>
<evidence type="ECO:0000256" key="4">
    <source>
        <dbReference type="ARBA" id="ARBA00022962"/>
    </source>
</evidence>
<feature type="domain" description="Glutamine amidotransferase type-2" evidence="7">
    <location>
        <begin position="2"/>
        <end position="211"/>
    </location>
</feature>
<dbReference type="InterPro" id="IPR051786">
    <property type="entry name" value="ASN_synthetase/amidase"/>
</dbReference>
<sequence length="624" mass="70970">MSAITGIYRRSEEQLDTNGLTRMARTLSHRGPDGVGIWSGGSVEFGHRMLYTTPESRHATYPLQRGKYVLTADVRLDNRAELIAELDLERRRNRPTTDGELLLAAYERWGDRCPNRLLGAFVFAIWDDEQNRVFCARDHVGIRPLYYHLSDNLFVFGSEIRALRASPDVPTPLNEVRIGEHLAGLFEDKTGTAYRSISRLPPAHTMTVTPEDVTSRNYWTPDPSRELQLDSDQAYAERFKELFEKAVRCRLRSTRPVGATLSGGLDSSSITTTAADLTPDQYELPTFSAVFDAVPESNERRFIEDVIDETTVAPTFVSPNKTSPLPDTDGFASRDGPIAIPTLYVHRELCRAASQRNVRVLLHGFGGDSTVSYGFTALPEYTHTGYWRRLLHETECVADRFDVPVRTVLWGTVLKPMIPSLVRDVWGRVQGWDSLIERINSTIDPEFADRIGLQERIQRFEIDRPPVKDFVRGHHYRNLTSGFVPFSLESSDRTAARFGLEVRYPFLDKRLIEYCLALPPEQFLRNGWSRSILRRAMGTRLPDTVAARVWKTDLSEAFSSALITHERDRLEKLSNSPAHVDAYIDRPALQQAIDRLLTDQTLDDARPVWRALTLEDWLRGLSFS</sequence>
<evidence type="ECO:0000256" key="1">
    <source>
        <dbReference type="ARBA" id="ARBA00005752"/>
    </source>
</evidence>
<dbReference type="InterPro" id="IPR014729">
    <property type="entry name" value="Rossmann-like_a/b/a_fold"/>
</dbReference>
<dbReference type="SUPFAM" id="SSF52402">
    <property type="entry name" value="Adenine nucleotide alpha hydrolases-like"/>
    <property type="match status" value="1"/>
</dbReference>
<dbReference type="InterPro" id="IPR029055">
    <property type="entry name" value="Ntn_hydrolases_N"/>
</dbReference>
<dbReference type="RefSeq" id="WP_148860275.1">
    <property type="nucleotide sequence ID" value="NZ_PHNJ01000018.1"/>
</dbReference>
<comment type="similarity">
    <text evidence="1">Belongs to the asparagine synthetase family.</text>
</comment>
<dbReference type="GO" id="GO:0004066">
    <property type="term" value="F:asparagine synthase (glutamine-hydrolyzing) activity"/>
    <property type="evidence" value="ECO:0007669"/>
    <property type="project" value="UniProtKB-EC"/>
</dbReference>
<dbReference type="PANTHER" id="PTHR43284">
    <property type="entry name" value="ASPARAGINE SYNTHETASE (GLUTAMINE-HYDROLYZING)"/>
    <property type="match status" value="1"/>
</dbReference>
<dbReference type="AlphaFoldDB" id="A0A8J8PXT6"/>
<name>A0A8J8PXT6_9EURY</name>
<keyword evidence="9" id="KW-1185">Reference proteome</keyword>
<dbReference type="InterPro" id="IPR001962">
    <property type="entry name" value="Asn_synthase"/>
</dbReference>
<dbReference type="InterPro" id="IPR017932">
    <property type="entry name" value="GATase_2_dom"/>
</dbReference>
<accession>A0A8J8PXT6</accession>
<dbReference type="Gene3D" id="3.40.50.620">
    <property type="entry name" value="HUPs"/>
    <property type="match status" value="2"/>
</dbReference>
<organism evidence="8 9">
    <name type="scientific">Natronococcus pandeyae</name>
    <dbReference type="NCBI Taxonomy" id="2055836"/>
    <lineage>
        <taxon>Archaea</taxon>
        <taxon>Methanobacteriati</taxon>
        <taxon>Methanobacteriota</taxon>
        <taxon>Stenosarchaea group</taxon>
        <taxon>Halobacteria</taxon>
        <taxon>Halobacteriales</taxon>
        <taxon>Natrialbaceae</taxon>
        <taxon>Natronococcus</taxon>
    </lineage>
</organism>
<dbReference type="InterPro" id="IPR033738">
    <property type="entry name" value="AsnB_N"/>
</dbReference>
<dbReference type="PIRSF" id="PIRSF001589">
    <property type="entry name" value="Asn_synthetase_glu-h"/>
    <property type="match status" value="1"/>
</dbReference>
<keyword evidence="3 5" id="KW-0067">ATP-binding</keyword>
<dbReference type="PANTHER" id="PTHR43284:SF1">
    <property type="entry name" value="ASPARAGINE SYNTHETASE"/>
    <property type="match status" value="1"/>
</dbReference>
<evidence type="ECO:0000313" key="9">
    <source>
        <dbReference type="Proteomes" id="UP000766904"/>
    </source>
</evidence>
<dbReference type="CDD" id="cd01991">
    <property type="entry name" value="Asn_synthase_B_C"/>
    <property type="match status" value="1"/>
</dbReference>
<dbReference type="Pfam" id="PF00733">
    <property type="entry name" value="Asn_synthase"/>
    <property type="match status" value="1"/>
</dbReference>
<keyword evidence="2 5" id="KW-0547">Nucleotide-binding</keyword>